<dbReference type="InterPro" id="IPR002413">
    <property type="entry name" value="V5_allergen-like"/>
</dbReference>
<evidence type="ECO:0000259" key="3">
    <source>
        <dbReference type="SMART" id="SM00198"/>
    </source>
</evidence>
<evidence type="ECO:0000313" key="5">
    <source>
        <dbReference type="Proteomes" id="UP000594454"/>
    </source>
</evidence>
<organism evidence="4 5">
    <name type="scientific">Hermetia illucens</name>
    <name type="common">Black soldier fly</name>
    <dbReference type="NCBI Taxonomy" id="343691"/>
    <lineage>
        <taxon>Eukaryota</taxon>
        <taxon>Metazoa</taxon>
        <taxon>Ecdysozoa</taxon>
        <taxon>Arthropoda</taxon>
        <taxon>Hexapoda</taxon>
        <taxon>Insecta</taxon>
        <taxon>Pterygota</taxon>
        <taxon>Neoptera</taxon>
        <taxon>Endopterygota</taxon>
        <taxon>Diptera</taxon>
        <taxon>Brachycera</taxon>
        <taxon>Stratiomyomorpha</taxon>
        <taxon>Stratiomyidae</taxon>
        <taxon>Hermetiinae</taxon>
        <taxon>Hermetia</taxon>
    </lineage>
</organism>
<dbReference type="Pfam" id="PF00188">
    <property type="entry name" value="CAP"/>
    <property type="match status" value="1"/>
</dbReference>
<evidence type="ECO:0000313" key="4">
    <source>
        <dbReference type="EMBL" id="CAD7083424.1"/>
    </source>
</evidence>
<dbReference type="InParanoid" id="A0A7R8UMV2"/>
<keyword evidence="2" id="KW-0964">Secreted</keyword>
<dbReference type="CDD" id="cd05380">
    <property type="entry name" value="CAP_euk"/>
    <property type="match status" value="1"/>
</dbReference>
<keyword evidence="5" id="KW-1185">Reference proteome</keyword>
<reference evidence="4 5" key="1">
    <citation type="submission" date="2020-11" db="EMBL/GenBank/DDBJ databases">
        <authorList>
            <person name="Wallbank WR R."/>
            <person name="Pardo Diaz C."/>
            <person name="Kozak K."/>
            <person name="Martin S."/>
            <person name="Jiggins C."/>
            <person name="Moest M."/>
            <person name="Warren A I."/>
            <person name="Generalovic N T."/>
            <person name="Byers J.R.P. K."/>
            <person name="Montejo-Kovacevich G."/>
            <person name="Yen C E."/>
        </authorList>
    </citation>
    <scope>NUCLEOTIDE SEQUENCE [LARGE SCALE GENOMIC DNA]</scope>
</reference>
<dbReference type="InterPro" id="IPR001283">
    <property type="entry name" value="CRISP-related"/>
</dbReference>
<accession>A0A7R8UMV2</accession>
<dbReference type="InterPro" id="IPR014044">
    <property type="entry name" value="CAP_dom"/>
</dbReference>
<dbReference type="AlphaFoldDB" id="A0A7R8UMV2"/>
<protein>
    <recommendedName>
        <fullName evidence="3">SCP domain-containing protein</fullName>
    </recommendedName>
</protein>
<gene>
    <name evidence="4" type="ORF">HERILL_LOCUS6385</name>
</gene>
<sequence>MDRFKDLIVDKHNAFRNKFAKGELKFEPAARMATMQWDDELAKLAELNVKRCKMKHDKCRKTKRFSMAGQNLSKMWSPGSVTAKEAVKGGINSWLKEYKNAEQSNLDKLRFKGRAIGHFTVMVNDLNTHVGCALLIQPNRRGSESYFACNYAQTNVMGTPLYIKGPPASKCIKGANENYPALCDVTEPINPRKLHKQQKKSG</sequence>
<dbReference type="PANTHER" id="PTHR10334">
    <property type="entry name" value="CYSTEINE-RICH SECRETORY PROTEIN-RELATED"/>
    <property type="match status" value="1"/>
</dbReference>
<comment type="subcellular location">
    <subcellularLocation>
        <location evidence="1">Secreted</location>
    </subcellularLocation>
</comment>
<dbReference type="SUPFAM" id="SSF55797">
    <property type="entry name" value="PR-1-like"/>
    <property type="match status" value="1"/>
</dbReference>
<dbReference type="EMBL" id="LR899010">
    <property type="protein sequence ID" value="CAD7083424.1"/>
    <property type="molecule type" value="Genomic_DNA"/>
</dbReference>
<dbReference type="PRINTS" id="PR00838">
    <property type="entry name" value="V5ALLERGEN"/>
</dbReference>
<dbReference type="SMART" id="SM00198">
    <property type="entry name" value="SCP"/>
    <property type="match status" value="1"/>
</dbReference>
<dbReference type="OrthoDB" id="414826at2759"/>
<proteinExistence type="predicted"/>
<dbReference type="Gene3D" id="3.40.33.10">
    <property type="entry name" value="CAP"/>
    <property type="match status" value="1"/>
</dbReference>
<dbReference type="GO" id="GO:0005576">
    <property type="term" value="C:extracellular region"/>
    <property type="evidence" value="ECO:0007669"/>
    <property type="project" value="UniProtKB-SubCell"/>
</dbReference>
<dbReference type="InterPro" id="IPR035940">
    <property type="entry name" value="CAP_sf"/>
</dbReference>
<evidence type="ECO:0000256" key="2">
    <source>
        <dbReference type="ARBA" id="ARBA00022525"/>
    </source>
</evidence>
<feature type="domain" description="SCP" evidence="3">
    <location>
        <begin position="3"/>
        <end position="158"/>
    </location>
</feature>
<dbReference type="Proteomes" id="UP000594454">
    <property type="component" value="Chromosome 2"/>
</dbReference>
<name>A0A7R8UMV2_HERIL</name>
<evidence type="ECO:0000256" key="1">
    <source>
        <dbReference type="ARBA" id="ARBA00004613"/>
    </source>
</evidence>